<dbReference type="Pfam" id="PF23947">
    <property type="entry name" value="DUF7281"/>
    <property type="match status" value="1"/>
</dbReference>
<proteinExistence type="predicted"/>
<reference evidence="2 3" key="1">
    <citation type="submission" date="2017-01" db="EMBL/GenBank/DDBJ databases">
        <title>Genome sequencing of Rhodoferax fermentans JCM 7819.</title>
        <authorList>
            <person name="Kim Y.J."/>
            <person name="Farh M.E.-A."/>
            <person name="Yang D.-C."/>
        </authorList>
    </citation>
    <scope>NUCLEOTIDE SEQUENCE [LARGE SCALE GENOMIC DNA]</scope>
    <source>
        <strain evidence="2 3">JCM 7819</strain>
    </source>
</reference>
<feature type="domain" description="DUF7281" evidence="1">
    <location>
        <begin position="124"/>
        <end position="265"/>
    </location>
</feature>
<accession>A0A1T1AMH0</accession>
<evidence type="ECO:0000259" key="1">
    <source>
        <dbReference type="Pfam" id="PF23947"/>
    </source>
</evidence>
<dbReference type="Proteomes" id="UP000190750">
    <property type="component" value="Unassembled WGS sequence"/>
</dbReference>
<evidence type="ECO:0000313" key="3">
    <source>
        <dbReference type="Proteomes" id="UP000190750"/>
    </source>
</evidence>
<dbReference type="InterPro" id="IPR055705">
    <property type="entry name" value="DUF7281"/>
</dbReference>
<gene>
    <name evidence="2" type="ORF">RF819_00275</name>
</gene>
<dbReference type="AlphaFoldDB" id="A0A1T1AMH0"/>
<keyword evidence="3" id="KW-1185">Reference proteome</keyword>
<dbReference type="OrthoDB" id="8564671at2"/>
<dbReference type="EMBL" id="MTJN01000002">
    <property type="protein sequence ID" value="OOV05351.1"/>
    <property type="molecule type" value="Genomic_DNA"/>
</dbReference>
<comment type="caution">
    <text evidence="2">The sequence shown here is derived from an EMBL/GenBank/DDBJ whole genome shotgun (WGS) entry which is preliminary data.</text>
</comment>
<name>A0A1T1AMH0_RHOFE</name>
<protein>
    <recommendedName>
        <fullName evidence="1">DUF7281 domain-containing protein</fullName>
    </recommendedName>
</protein>
<organism evidence="2 3">
    <name type="scientific">Rhodoferax fermentans</name>
    <dbReference type="NCBI Taxonomy" id="28066"/>
    <lineage>
        <taxon>Bacteria</taxon>
        <taxon>Pseudomonadati</taxon>
        <taxon>Pseudomonadota</taxon>
        <taxon>Betaproteobacteria</taxon>
        <taxon>Burkholderiales</taxon>
        <taxon>Comamonadaceae</taxon>
        <taxon>Rhodoferax</taxon>
    </lineage>
</organism>
<dbReference type="RefSeq" id="WP_078363129.1">
    <property type="nucleotide sequence ID" value="NZ_MTJN01000002.1"/>
</dbReference>
<dbReference type="STRING" id="28066.RF819_00275"/>
<evidence type="ECO:0000313" key="2">
    <source>
        <dbReference type="EMBL" id="OOV05351.1"/>
    </source>
</evidence>
<sequence length="282" mass="31833">MNLTPIELRFLQRLLADRRDRPHSASAERFYVDRKIGTPIGRKFVYSQEDVERVRSLLEALRLPLAASDQLIDRADAVLRPGISEKSGTVNPHANTVAFKVFAGGSPTTRPGYQVASVEEVAGLTPDLVMVVENFETLRQLERYQWVIDRLTSVKTALTIFKGDNIYRLDDAQNCISLFDCPVWGFHDFDPAGLHMSLSIRNIEEHLVPPQGLLAAAVVAQKRSDLYFNQYNQYAGALDLCDHPQIAALWSLMKRWQKGLPQEWMRDLSLTTTNTSQDSSTT</sequence>